<dbReference type="Pfam" id="PF01856">
    <property type="entry name" value="HP_OMP"/>
    <property type="match status" value="1"/>
</dbReference>
<evidence type="ECO:0000313" key="3">
    <source>
        <dbReference type="Proteomes" id="UP000010078"/>
    </source>
</evidence>
<feature type="compositionally biased region" description="Low complexity" evidence="1">
    <location>
        <begin position="62"/>
        <end position="76"/>
    </location>
</feature>
<name>K7YLM3_HELPX</name>
<organism evidence="2 3">
    <name type="scientific">Helicobacter pylori Aklavik86</name>
    <dbReference type="NCBI Taxonomy" id="1055532"/>
    <lineage>
        <taxon>Bacteria</taxon>
        <taxon>Pseudomonadati</taxon>
        <taxon>Campylobacterota</taxon>
        <taxon>Epsilonproteobacteria</taxon>
        <taxon>Campylobacterales</taxon>
        <taxon>Helicobacteraceae</taxon>
        <taxon>Helicobacter</taxon>
    </lineage>
</organism>
<dbReference type="HOGENOM" id="CLU_017994_1_0_7"/>
<dbReference type="EMBL" id="CP003476">
    <property type="protein sequence ID" value="AFX89237.1"/>
    <property type="molecule type" value="Genomic_DNA"/>
</dbReference>
<feature type="region of interest" description="Disordered" evidence="1">
    <location>
        <begin position="60"/>
        <end position="81"/>
    </location>
</feature>
<proteinExistence type="predicted"/>
<reference evidence="2 3" key="1">
    <citation type="journal article" date="2015" name="Genome Announc.">
        <title>Complete Genome Sequences of Two Helicobacter pylori Strains from a Canadian Arctic Aboriginal Community.</title>
        <authorList>
            <person name="Kersulyte D."/>
            <person name="Bertoli M.T."/>
            <person name="Tamma S."/>
            <person name="Keelan M."/>
            <person name="Munday R."/>
            <person name="Geary J."/>
            <person name="Veldhuyzen van Zanten S."/>
            <person name="Goodman K.J."/>
            <person name="Berg D.E."/>
        </authorList>
    </citation>
    <scope>NUCLEOTIDE SEQUENCE [LARGE SCALE GENOMIC DNA]</scope>
    <source>
        <strain evidence="2">Aklavik86</strain>
    </source>
</reference>
<dbReference type="Proteomes" id="UP000010078">
    <property type="component" value="Chromosome"/>
</dbReference>
<dbReference type="InterPro" id="IPR002718">
    <property type="entry name" value="OMP_Helicobacter"/>
</dbReference>
<dbReference type="PATRIC" id="fig|1055532.3.peg.217"/>
<gene>
    <name evidence="2" type="ORF">HPAKL86_01055</name>
</gene>
<dbReference type="RefSeq" id="WP_015086667.1">
    <property type="nucleotide sequence ID" value="NC_019563.1"/>
</dbReference>
<protein>
    <submittedName>
        <fullName evidence="2">Putative Outer membrane protein</fullName>
    </submittedName>
</protein>
<accession>K7YLM3</accession>
<sequence length="770" mass="85416">MRKFKTICLSLISLFNPLDAFQKHQKDGFFVEAGFETGLLQGTQIKEITTATTKKIYENHTTHTPNNEPNKNQNKNHTATPQSAYGKYYIPKSTILKKATDLFTTSNIPNLTFYSQNPVYVTAYNKDTAEESSLGNNSLIMIQNFLPYNLNNIEISYSYKDDQHNTVVVSLGVIETIPKQSQIILPASLFNDPQLNAQGYQQLQTTTTPFSDANTQSLFEKLGKITTNFQMSYLNCNQFAGNCSLYSGSLGGGLNSSPPPCPPYEDHANCSAKAQAFTPEYAKNLTNLMLNMIAVFDSKSWEEAILNAPFEFSDNNLSSPCQKDFPKCVNPFNNGLVSHKIVKQNAGDEYQNGSRKSVVLTPQEIISSYRGTNNLTVNLLPPKGGDLGLGSQLTGNGAGDDGNNGALGILPTFLDPVNLFGKDFNKVNLEKLRDIIHEYGHTLGYTHNGNMTYQRVRVCEESGKYELCKGGHVVEKDGKEEQVFSNGKQVLDTDNYPRENMPNIKNFTYDVCSRFQGKTYTAGNYPNSIYSNCAEVPAGLIGVTTAVWQQLINQNALPINYANLNGQTNHLNASLNRQDFAASVFSALNQSLISSTTTYRTSRTSQNFETPILGANLKIGYQKYFNNYIGLAYYGIIKYNYTKATDEKIQQASYGAGLDVLFDFITTYAGDKKNNLAKKVFTSSFGVFGGLRGLYNSYYVFHQTKGNGNVGIVSGFNYRYKHSKISVGISVPLIQRQVKIASNSGIYTNSVTLNEGASHFKVFFNYGWVF</sequence>
<dbReference type="PRINTS" id="PR01776">
    <property type="entry name" value="HPOMPFAMILY"/>
</dbReference>
<dbReference type="KEGG" id="hpyk:HPAKL86_01055"/>
<evidence type="ECO:0000256" key="1">
    <source>
        <dbReference type="SAM" id="MobiDB-lite"/>
    </source>
</evidence>
<dbReference type="AlphaFoldDB" id="K7YLM3"/>
<evidence type="ECO:0000313" key="2">
    <source>
        <dbReference type="EMBL" id="AFX89237.1"/>
    </source>
</evidence>